<reference evidence="2 3" key="1">
    <citation type="submission" date="2015-01" db="EMBL/GenBank/DDBJ databases">
        <title>Erwinia tracheiphila.</title>
        <authorList>
            <person name="Shapiro L.R."/>
        </authorList>
    </citation>
    <scope>NUCLEOTIDE SEQUENCE [LARGE SCALE GENOMIC DNA]</scope>
    <source>
        <strain evidence="2 3">BuffGH</strain>
    </source>
</reference>
<dbReference type="Proteomes" id="UP000033924">
    <property type="component" value="Unassembled WGS sequence"/>
</dbReference>
<comment type="caution">
    <text evidence="2">The sequence shown here is derived from an EMBL/GenBank/DDBJ whole genome shotgun (WGS) entry which is preliminary data.</text>
</comment>
<dbReference type="EMBL" id="JXNU01000003">
    <property type="protein sequence ID" value="KKF37486.1"/>
    <property type="molecule type" value="Genomic_DNA"/>
</dbReference>
<dbReference type="Pfam" id="PF07005">
    <property type="entry name" value="SBD_N"/>
    <property type="match status" value="1"/>
</dbReference>
<proteinExistence type="predicted"/>
<dbReference type="Gene3D" id="3.40.50.10840">
    <property type="entry name" value="Putative sugar-binding, N-terminal domain"/>
    <property type="match status" value="1"/>
</dbReference>
<protein>
    <recommendedName>
        <fullName evidence="1">Four-carbon acid sugar kinase N-terminal domain-containing protein</fullName>
    </recommendedName>
</protein>
<evidence type="ECO:0000313" key="2">
    <source>
        <dbReference type="EMBL" id="KKF37486.1"/>
    </source>
</evidence>
<dbReference type="AlphaFoldDB" id="A0A0M2KKH5"/>
<feature type="domain" description="Four-carbon acid sugar kinase N-terminal" evidence="1">
    <location>
        <begin position="11"/>
        <end position="75"/>
    </location>
</feature>
<dbReference type="InterPro" id="IPR037051">
    <property type="entry name" value="4-carb_acid_sugar_kinase_N_sf"/>
</dbReference>
<dbReference type="SUPFAM" id="SSF142764">
    <property type="entry name" value="YgbK-like"/>
    <property type="match status" value="1"/>
</dbReference>
<dbReference type="PATRIC" id="fig|65700.7.peg.5537"/>
<gene>
    <name evidence="2" type="ORF">SY86_22185</name>
</gene>
<keyword evidence="3" id="KW-1185">Reference proteome</keyword>
<accession>A0A0M2KKH5</accession>
<organism evidence="2 3">
    <name type="scientific">Erwinia tracheiphila</name>
    <dbReference type="NCBI Taxonomy" id="65700"/>
    <lineage>
        <taxon>Bacteria</taxon>
        <taxon>Pseudomonadati</taxon>
        <taxon>Pseudomonadota</taxon>
        <taxon>Gammaproteobacteria</taxon>
        <taxon>Enterobacterales</taxon>
        <taxon>Erwiniaceae</taxon>
        <taxon>Erwinia</taxon>
    </lineage>
</organism>
<dbReference type="InterPro" id="IPR010737">
    <property type="entry name" value="4-carb_acid_sugar_kinase_N"/>
</dbReference>
<name>A0A0M2KKH5_9GAMM</name>
<sequence>MTQMQWKTSVLVVVDDFTGANDAGCGLAAMGARVNVLFNPAASVRAQDADVWILNTDSRACDAALAAQRTLQAYSPPGGAGRRWLDFQKGRLHFAW</sequence>
<evidence type="ECO:0000313" key="3">
    <source>
        <dbReference type="Proteomes" id="UP000033924"/>
    </source>
</evidence>
<evidence type="ECO:0000259" key="1">
    <source>
        <dbReference type="Pfam" id="PF07005"/>
    </source>
</evidence>